<evidence type="ECO:0000313" key="2">
    <source>
        <dbReference type="Proteomes" id="UP000649617"/>
    </source>
</evidence>
<comment type="caution">
    <text evidence="1">The sequence shown here is derived from an EMBL/GenBank/DDBJ whole genome shotgun (WGS) entry which is preliminary data.</text>
</comment>
<reference evidence="1" key="1">
    <citation type="submission" date="2021-02" db="EMBL/GenBank/DDBJ databases">
        <authorList>
            <person name="Dougan E. K."/>
            <person name="Rhodes N."/>
            <person name="Thang M."/>
            <person name="Chan C."/>
        </authorList>
    </citation>
    <scope>NUCLEOTIDE SEQUENCE</scope>
</reference>
<evidence type="ECO:0000313" key="1">
    <source>
        <dbReference type="EMBL" id="CAE7496151.1"/>
    </source>
</evidence>
<accession>A0A812SXR8</accession>
<dbReference type="EMBL" id="CAJNIZ010026920">
    <property type="protein sequence ID" value="CAE7496151.1"/>
    <property type="molecule type" value="Genomic_DNA"/>
</dbReference>
<proteinExistence type="predicted"/>
<gene>
    <name evidence="1" type="ORF">SPIL2461_LOCUS12806</name>
</gene>
<protein>
    <submittedName>
        <fullName evidence="1">Uncharacterized protein</fullName>
    </submittedName>
</protein>
<sequence length="141" mass="15393">GVGQFNGLQLGDFRTEGQKDVEKKGVLAHPTCIYLLYALALAFMLKRLELEDLKLEDITVAMDKSAVAIKLVKSKMNQDAKGVTGTLGCTCKRAKSTCPAELANVLVNKIKARITVIKQETVWVASDLLGHSVLAPNYEFL</sequence>
<dbReference type="Proteomes" id="UP000649617">
    <property type="component" value="Unassembled WGS sequence"/>
</dbReference>
<dbReference type="AlphaFoldDB" id="A0A812SXR8"/>
<keyword evidence="2" id="KW-1185">Reference proteome</keyword>
<feature type="non-terminal residue" evidence="1">
    <location>
        <position position="1"/>
    </location>
</feature>
<name>A0A812SXR8_SYMPI</name>
<organism evidence="1 2">
    <name type="scientific">Symbiodinium pilosum</name>
    <name type="common">Dinoflagellate</name>
    <dbReference type="NCBI Taxonomy" id="2952"/>
    <lineage>
        <taxon>Eukaryota</taxon>
        <taxon>Sar</taxon>
        <taxon>Alveolata</taxon>
        <taxon>Dinophyceae</taxon>
        <taxon>Suessiales</taxon>
        <taxon>Symbiodiniaceae</taxon>
        <taxon>Symbiodinium</taxon>
    </lineage>
</organism>